<reference evidence="7" key="1">
    <citation type="submission" date="2020-03" db="EMBL/GenBank/DDBJ databases">
        <title>Relaxed selection underlies rapid genomic changes in the transitions from sociality to social parasitism in ants.</title>
        <authorList>
            <person name="Bi X."/>
        </authorList>
    </citation>
    <scope>NUCLEOTIDE SEQUENCE</scope>
    <source>
        <strain evidence="7">BGI-DK2014a</strain>
        <tissue evidence="7">Whole body</tissue>
    </source>
</reference>
<gene>
    <name evidence="7" type="primary">Zfyve16</name>
    <name evidence="7" type="ORF">G6Z76_0005326</name>
</gene>
<name>A0A836K2A6_9HYME</name>
<dbReference type="InterPro" id="IPR000306">
    <property type="entry name" value="Znf_FYVE"/>
</dbReference>
<feature type="non-terminal residue" evidence="7">
    <location>
        <position position="1"/>
    </location>
</feature>
<keyword evidence="2 4" id="KW-0863">Zinc-finger</keyword>
<evidence type="ECO:0000256" key="1">
    <source>
        <dbReference type="ARBA" id="ARBA00022723"/>
    </source>
</evidence>
<dbReference type="EMBL" id="JAANIC010006515">
    <property type="protein sequence ID" value="KAG5328922.1"/>
    <property type="molecule type" value="Genomic_DNA"/>
</dbReference>
<organism evidence="7 8">
    <name type="scientific">Acromyrmex charruanus</name>
    <dbReference type="NCBI Taxonomy" id="2715315"/>
    <lineage>
        <taxon>Eukaryota</taxon>
        <taxon>Metazoa</taxon>
        <taxon>Ecdysozoa</taxon>
        <taxon>Arthropoda</taxon>
        <taxon>Hexapoda</taxon>
        <taxon>Insecta</taxon>
        <taxon>Pterygota</taxon>
        <taxon>Neoptera</taxon>
        <taxon>Endopterygota</taxon>
        <taxon>Hymenoptera</taxon>
        <taxon>Apocrita</taxon>
        <taxon>Aculeata</taxon>
        <taxon>Formicoidea</taxon>
        <taxon>Formicidae</taxon>
        <taxon>Myrmicinae</taxon>
        <taxon>Acromyrmex</taxon>
    </lineage>
</organism>
<accession>A0A836K2A6</accession>
<dbReference type="CDD" id="cd15729">
    <property type="entry name" value="FYVE_endofin"/>
    <property type="match status" value="1"/>
</dbReference>
<dbReference type="GO" id="GO:0016197">
    <property type="term" value="P:endosomal transport"/>
    <property type="evidence" value="ECO:0007669"/>
    <property type="project" value="TreeGrafter"/>
</dbReference>
<keyword evidence="8" id="KW-1185">Reference proteome</keyword>
<dbReference type="PROSITE" id="PS50178">
    <property type="entry name" value="ZF_FYVE"/>
    <property type="match status" value="1"/>
</dbReference>
<evidence type="ECO:0000259" key="6">
    <source>
        <dbReference type="PROSITE" id="PS50178"/>
    </source>
</evidence>
<evidence type="ECO:0000256" key="3">
    <source>
        <dbReference type="ARBA" id="ARBA00022833"/>
    </source>
</evidence>
<feature type="compositionally biased region" description="Basic and acidic residues" evidence="5">
    <location>
        <begin position="112"/>
        <end position="123"/>
    </location>
</feature>
<feature type="compositionally biased region" description="Basic and acidic residues" evidence="5">
    <location>
        <begin position="603"/>
        <end position="618"/>
    </location>
</feature>
<evidence type="ECO:0000256" key="2">
    <source>
        <dbReference type="ARBA" id="ARBA00022771"/>
    </source>
</evidence>
<feature type="region of interest" description="Disordered" evidence="5">
    <location>
        <begin position="592"/>
        <end position="621"/>
    </location>
</feature>
<evidence type="ECO:0000256" key="4">
    <source>
        <dbReference type="PROSITE-ProRule" id="PRU00091"/>
    </source>
</evidence>
<evidence type="ECO:0000313" key="8">
    <source>
        <dbReference type="Proteomes" id="UP000669903"/>
    </source>
</evidence>
<keyword evidence="3" id="KW-0862">Zinc</keyword>
<dbReference type="PANTHER" id="PTHR46319">
    <property type="entry name" value="ZINC FINGER FYVE DOMAIN-CONTAINING PROTEIN"/>
    <property type="match status" value="1"/>
</dbReference>
<dbReference type="Proteomes" id="UP000669903">
    <property type="component" value="Unassembled WGS sequence"/>
</dbReference>
<keyword evidence="1" id="KW-0479">Metal-binding</keyword>
<dbReference type="FunFam" id="3.30.40.10:FF:000084">
    <property type="entry name" value="Zinc finger, FYVE domain-containing 9b"/>
    <property type="match status" value="1"/>
</dbReference>
<evidence type="ECO:0000256" key="5">
    <source>
        <dbReference type="SAM" id="MobiDB-lite"/>
    </source>
</evidence>
<dbReference type="SUPFAM" id="SSF57903">
    <property type="entry name" value="FYVE/PHD zinc finger"/>
    <property type="match status" value="1"/>
</dbReference>
<dbReference type="SMART" id="SM00064">
    <property type="entry name" value="FYVE"/>
    <property type="match status" value="1"/>
</dbReference>
<evidence type="ECO:0000313" key="7">
    <source>
        <dbReference type="EMBL" id="KAG5328922.1"/>
    </source>
</evidence>
<feature type="region of interest" description="Disordered" evidence="5">
    <location>
        <begin position="93"/>
        <end position="126"/>
    </location>
</feature>
<proteinExistence type="predicted"/>
<sequence length="958" mass="111097">AEKHNESVVPKICNFNPEKGITIDVVPSVENYRDTQPIDIDSKYSLTEKEIVFMSENRESVNNFYTHDRINDITFGQKSCVHTYTDFDEMSSTIDNNISQNSTQEQQNASSDSKDDDRYDKKLNQPNFKPSISNVFNSLNEYINAPTGSLNYVEPILDKDDLFERSIDDAVKKDFKSNRDVIINELSSISMEKGIINVIDENILDHKNILPVELNKFVKVEINNKQDNTMQNIMSHHPISVQSEENNSIISTPNTISNHNDVIDMELSSNKGDVDKKIIANDTFEENSDRFISKQKQLDLNRRNFIDKYTFVENKESIVETKKLDKNITSNENQNNIETTKSDIFSNVRMIRTIDTSDDFSEEELNQYLLELEKEERSKTDNISLSDNTWLLQSYELRRDREKNANHYQRDDEDVNEAPIFEKIMIGELPKISQEEFQKTKKFPVIDYNTDICHENIIDVKCNNTVKFDLKSNQLKYTKSNELGKTTKDNHVTEIIGQGVEIQENTLQTCIAVQEKISSKFENIGEQLCSNNMVQKLQDSNRDILSQDCNSDTLLNLSENKDCEKKVYCQDITENNKDVFVVYETSVHDNENISKMESVSKSNDSHTRGNDQESEKPIRPQTLDIVLTHDKNDSHTFESSSTAPEVPEHSEIDVVDEDRGASSDVSDNSLVECNTVLGKQPPFWIPDSDAPSCMLCDVKFTVLKRRHHCRACGKVLCNKCCNMKYRLEYQGNIDSRVCVSCFHLLTKAENEQGIGDWSANYNSYTDCGDTMFYMFSVICKKETQVRISPVQFLRDRELGIRGEKHGIVIREPVSDWSLLARQKVYPRLRDKCYEDEYEKRHWWNRNVQIIKDDYYWAKKIANKSQGWCICIKIPAGNEKCVELLIIDNIWMEFRDRDLVLKLFFDRCDDQCFECEQCTFANKYNEKVLVHYDILDMSRCCNVCERVTYKCSIEKCDVI</sequence>
<dbReference type="Pfam" id="PF01363">
    <property type="entry name" value="FYVE"/>
    <property type="match status" value="1"/>
</dbReference>
<dbReference type="InterPro" id="IPR013083">
    <property type="entry name" value="Znf_RING/FYVE/PHD"/>
</dbReference>
<feature type="domain" description="FYVE-type" evidence="6">
    <location>
        <begin position="687"/>
        <end position="746"/>
    </location>
</feature>
<feature type="compositionally biased region" description="Polar residues" evidence="5">
    <location>
        <begin position="93"/>
        <end position="109"/>
    </location>
</feature>
<dbReference type="AlphaFoldDB" id="A0A836K2A6"/>
<comment type="caution">
    <text evidence="7">The sequence shown here is derived from an EMBL/GenBank/DDBJ whole genome shotgun (WGS) entry which is preliminary data.</text>
</comment>
<dbReference type="GO" id="GO:0008270">
    <property type="term" value="F:zinc ion binding"/>
    <property type="evidence" value="ECO:0007669"/>
    <property type="project" value="UniProtKB-KW"/>
</dbReference>
<dbReference type="GO" id="GO:0031901">
    <property type="term" value="C:early endosome membrane"/>
    <property type="evidence" value="ECO:0007669"/>
    <property type="project" value="TreeGrafter"/>
</dbReference>
<protein>
    <submittedName>
        <fullName evidence="7">ZFY16 protein</fullName>
    </submittedName>
</protein>
<dbReference type="InterPro" id="IPR017455">
    <property type="entry name" value="Znf_FYVE-rel"/>
</dbReference>
<dbReference type="PANTHER" id="PTHR46319:SF3">
    <property type="entry name" value="ZINC FINGER FYVE DOMAIN-CONTAINING PROTEIN"/>
    <property type="match status" value="1"/>
</dbReference>
<dbReference type="InterPro" id="IPR011011">
    <property type="entry name" value="Znf_FYVE_PHD"/>
</dbReference>
<feature type="non-terminal residue" evidence="7">
    <location>
        <position position="958"/>
    </location>
</feature>
<dbReference type="Gene3D" id="3.30.40.10">
    <property type="entry name" value="Zinc/RING finger domain, C3HC4 (zinc finger)"/>
    <property type="match status" value="1"/>
</dbReference>